<gene>
    <name evidence="1" type="ORF">CLOSYM_01468</name>
</gene>
<proteinExistence type="predicted"/>
<dbReference type="Proteomes" id="UP000016491">
    <property type="component" value="Unassembled WGS sequence"/>
</dbReference>
<protein>
    <submittedName>
        <fullName evidence="1">Uncharacterized protein</fullName>
    </submittedName>
</protein>
<accession>A0ABC9U0D7</accession>
<dbReference type="EMBL" id="AWSU01000119">
    <property type="protein sequence ID" value="ERI78474.1"/>
    <property type="molecule type" value="Genomic_DNA"/>
</dbReference>
<reference evidence="1 2" key="1">
    <citation type="submission" date="2013-07" db="EMBL/GenBank/DDBJ databases">
        <authorList>
            <person name="Weinstock G."/>
            <person name="Sodergren E."/>
            <person name="Wylie T."/>
            <person name="Fulton L."/>
            <person name="Fulton R."/>
            <person name="Fronick C."/>
            <person name="O'Laughlin M."/>
            <person name="Godfrey J."/>
            <person name="Miner T."/>
            <person name="Herter B."/>
            <person name="Appelbaum E."/>
            <person name="Cordes M."/>
            <person name="Lek S."/>
            <person name="Wollam A."/>
            <person name="Pepin K.H."/>
            <person name="Palsikar V.B."/>
            <person name="Mitreva M."/>
            <person name="Wilson R.K."/>
        </authorList>
    </citation>
    <scope>NUCLEOTIDE SEQUENCE [LARGE SCALE GENOMIC DNA]</scope>
    <source>
        <strain evidence="1 2">ATCC 14940</strain>
    </source>
</reference>
<evidence type="ECO:0000313" key="2">
    <source>
        <dbReference type="Proteomes" id="UP000016491"/>
    </source>
</evidence>
<comment type="caution">
    <text evidence="1">The sequence shown here is derived from an EMBL/GenBank/DDBJ whole genome shotgun (WGS) entry which is preliminary data.</text>
</comment>
<organism evidence="1 2">
    <name type="scientific">[Clostridium] symbiosum ATCC 14940</name>
    <dbReference type="NCBI Taxonomy" id="411472"/>
    <lineage>
        <taxon>Bacteria</taxon>
        <taxon>Bacillati</taxon>
        <taxon>Bacillota</taxon>
        <taxon>Clostridia</taxon>
        <taxon>Lachnospirales</taxon>
        <taxon>Lachnospiraceae</taxon>
        <taxon>Otoolea</taxon>
    </lineage>
</organism>
<dbReference type="AlphaFoldDB" id="A0ABC9U0D7"/>
<name>A0ABC9U0D7_CLOSY</name>
<evidence type="ECO:0000313" key="1">
    <source>
        <dbReference type="EMBL" id="ERI78474.1"/>
    </source>
</evidence>
<sequence>MKMRTVFCNMDRVQSASFIFLFFQKISTNKITLKHLQNFHAFCLAESNKIDII</sequence>